<dbReference type="PANTHER" id="PTHR11014:SF63">
    <property type="entry name" value="METALLOPEPTIDASE, PUTATIVE (AFU_ORTHOLOGUE AFUA_6G09600)-RELATED"/>
    <property type="match status" value="1"/>
</dbReference>
<organism evidence="4 5">
    <name type="scientific">Desulfotignum phosphitoxidans DSM 13687</name>
    <dbReference type="NCBI Taxonomy" id="1286635"/>
    <lineage>
        <taxon>Bacteria</taxon>
        <taxon>Pseudomonadati</taxon>
        <taxon>Thermodesulfobacteriota</taxon>
        <taxon>Desulfobacteria</taxon>
        <taxon>Desulfobacterales</taxon>
        <taxon>Desulfobacteraceae</taxon>
        <taxon>Desulfotignum</taxon>
    </lineage>
</organism>
<evidence type="ECO:0000256" key="1">
    <source>
        <dbReference type="ARBA" id="ARBA00022801"/>
    </source>
</evidence>
<dbReference type="GO" id="GO:0050118">
    <property type="term" value="F:N-acetyldiaminopimelate deacetylase activity"/>
    <property type="evidence" value="ECO:0007669"/>
    <property type="project" value="UniProtKB-ARBA"/>
</dbReference>
<dbReference type="GO" id="GO:0046872">
    <property type="term" value="F:metal ion binding"/>
    <property type="evidence" value="ECO:0007669"/>
    <property type="project" value="UniProtKB-KW"/>
</dbReference>
<feature type="binding site" evidence="2">
    <location>
        <position position="102"/>
    </location>
    <ligand>
        <name>Mn(2+)</name>
        <dbReference type="ChEBI" id="CHEBI:29035"/>
        <label>2</label>
    </ligand>
</feature>
<gene>
    <name evidence="4" type="primary">cpsA</name>
    <name evidence="4" type="ORF">Dpo_4c00040</name>
</gene>
<feature type="binding site" evidence="2">
    <location>
        <position position="100"/>
    </location>
    <ligand>
        <name>Mn(2+)</name>
        <dbReference type="ChEBI" id="CHEBI:29035"/>
        <label>2</label>
    </ligand>
</feature>
<comment type="caution">
    <text evidence="4">The sequence shown here is derived from an EMBL/GenBank/DDBJ whole genome shotgun (WGS) entry which is preliminary data.</text>
</comment>
<feature type="binding site" evidence="2">
    <location>
        <position position="362"/>
    </location>
    <ligand>
        <name>Mn(2+)</name>
        <dbReference type="ChEBI" id="CHEBI:29035"/>
        <label>2</label>
    </ligand>
</feature>
<keyword evidence="1 4" id="KW-0378">Hydrolase</keyword>
<dbReference type="FunFam" id="3.30.70.360:FF:000001">
    <property type="entry name" value="N-acetyldiaminopimelate deacetylase"/>
    <property type="match status" value="1"/>
</dbReference>
<dbReference type="Gene3D" id="3.30.70.360">
    <property type="match status" value="1"/>
</dbReference>
<dbReference type="Proteomes" id="UP000014216">
    <property type="component" value="Unassembled WGS sequence"/>
</dbReference>
<reference evidence="4 5" key="1">
    <citation type="journal article" date="2013" name="Genome Announc.">
        <title>Draft Genome Sequence of Desulfotignum phosphitoxidans DSM 13687 Strain FiPS-3.</title>
        <authorList>
            <person name="Poehlein A."/>
            <person name="Daniel R."/>
            <person name="Simeonova D.D."/>
        </authorList>
    </citation>
    <scope>NUCLEOTIDE SEQUENCE [LARGE SCALE GENOMIC DNA]</scope>
    <source>
        <strain evidence="4 5">DSM 13687</strain>
    </source>
</reference>
<dbReference type="Gene3D" id="3.40.630.10">
    <property type="entry name" value="Zn peptidases"/>
    <property type="match status" value="1"/>
</dbReference>
<dbReference type="GO" id="GO:0019877">
    <property type="term" value="P:diaminopimelate biosynthetic process"/>
    <property type="evidence" value="ECO:0007669"/>
    <property type="project" value="UniProtKB-ARBA"/>
</dbReference>
<protein>
    <submittedName>
        <fullName evidence="4">Thermostable carboxypeptidase CpsA</fullName>
        <ecNumber evidence="4">3.4.17.-</ecNumber>
    </submittedName>
</protein>
<keyword evidence="2" id="KW-0464">Manganese</keyword>
<dbReference type="RefSeq" id="WP_006965693.1">
    <property type="nucleotide sequence ID" value="NZ_APJX01000004.1"/>
</dbReference>
<keyword evidence="4" id="KW-0645">Protease</keyword>
<feature type="domain" description="Peptidase M20 dimerisation" evidence="3">
    <location>
        <begin position="184"/>
        <end position="280"/>
    </location>
</feature>
<proteinExistence type="predicted"/>
<dbReference type="EMBL" id="APJX01000004">
    <property type="protein sequence ID" value="EMS79457.1"/>
    <property type="molecule type" value="Genomic_DNA"/>
</dbReference>
<dbReference type="InterPro" id="IPR017439">
    <property type="entry name" value="Amidohydrolase"/>
</dbReference>
<sequence>MEIKQHIENLTPEIIAMRRDFHQHPELGFQEFRTRDQVKHFLTKTGIPVKEMAKTGVVGLLKGDRPGRTILLRADMDALPVTEETGLAWQSAKKGVMHACGHDGHIAMLLGAAKVLSELKSRISGQIKFVFQPNEEDAGAWLMIKEGVMENPPVDAAFGCHLWSQIDTGTIDIRPGPVMAASHYFSLTIKGKGGHAGFAHESIDPIFVSSAVIQAVQAVQSREINALDPVVVMFTSAHAGTGSNTIVPDEMTLQGSLRVLYEGGEQDIRKRFERIVAHTCHAHRADYHLAFKVGNHLLSNDDAMVSLVRAAAREVTDAPNRVTGTVRTMAGEDFSDFATRVPAAFAFIGIKNTAKGIVFPHHHPKFDIDEAMLSKGTELYVRTALAYLAKAGI</sequence>
<dbReference type="InterPro" id="IPR036264">
    <property type="entry name" value="Bact_exopeptidase_dim_dom"/>
</dbReference>
<evidence type="ECO:0000313" key="4">
    <source>
        <dbReference type="EMBL" id="EMS79457.1"/>
    </source>
</evidence>
<accession>S0G4U6</accession>
<comment type="cofactor">
    <cofactor evidence="2">
        <name>Mn(2+)</name>
        <dbReference type="ChEBI" id="CHEBI:29035"/>
    </cofactor>
    <text evidence="2">The Mn(2+) ion enhances activity.</text>
</comment>
<dbReference type="PANTHER" id="PTHR11014">
    <property type="entry name" value="PEPTIDASE M20 FAMILY MEMBER"/>
    <property type="match status" value="1"/>
</dbReference>
<dbReference type="NCBIfam" id="TIGR01891">
    <property type="entry name" value="amidohydrolases"/>
    <property type="match status" value="1"/>
</dbReference>
<dbReference type="InterPro" id="IPR002933">
    <property type="entry name" value="Peptidase_M20"/>
</dbReference>
<keyword evidence="4" id="KW-0121">Carboxypeptidase</keyword>
<dbReference type="SUPFAM" id="SSF53187">
    <property type="entry name" value="Zn-dependent exopeptidases"/>
    <property type="match status" value="1"/>
</dbReference>
<dbReference type="AlphaFoldDB" id="S0G4U6"/>
<keyword evidence="2" id="KW-0479">Metal-binding</keyword>
<feature type="binding site" evidence="2">
    <location>
        <position position="161"/>
    </location>
    <ligand>
        <name>Mn(2+)</name>
        <dbReference type="ChEBI" id="CHEBI:29035"/>
        <label>2</label>
    </ligand>
</feature>
<evidence type="ECO:0000256" key="2">
    <source>
        <dbReference type="PIRSR" id="PIRSR005962-1"/>
    </source>
</evidence>
<feature type="binding site" evidence="2">
    <location>
        <position position="136"/>
    </location>
    <ligand>
        <name>Mn(2+)</name>
        <dbReference type="ChEBI" id="CHEBI:29035"/>
        <label>2</label>
    </ligand>
</feature>
<dbReference type="GO" id="GO:0004180">
    <property type="term" value="F:carboxypeptidase activity"/>
    <property type="evidence" value="ECO:0007669"/>
    <property type="project" value="UniProtKB-KW"/>
</dbReference>
<dbReference type="Pfam" id="PF07687">
    <property type="entry name" value="M20_dimer"/>
    <property type="match status" value="1"/>
</dbReference>
<dbReference type="SUPFAM" id="SSF55031">
    <property type="entry name" value="Bacterial exopeptidase dimerisation domain"/>
    <property type="match status" value="1"/>
</dbReference>
<keyword evidence="5" id="KW-1185">Reference proteome</keyword>
<evidence type="ECO:0000313" key="5">
    <source>
        <dbReference type="Proteomes" id="UP000014216"/>
    </source>
</evidence>
<dbReference type="Pfam" id="PF01546">
    <property type="entry name" value="Peptidase_M20"/>
    <property type="match status" value="1"/>
</dbReference>
<name>S0G4U6_9BACT</name>
<dbReference type="InterPro" id="IPR011650">
    <property type="entry name" value="Peptidase_M20_dimer"/>
</dbReference>
<dbReference type="PIRSF" id="PIRSF005962">
    <property type="entry name" value="Pept_M20D_amidohydro"/>
    <property type="match status" value="1"/>
</dbReference>
<dbReference type="EC" id="3.4.17.-" evidence="4"/>
<evidence type="ECO:0000259" key="3">
    <source>
        <dbReference type="Pfam" id="PF07687"/>
    </source>
</evidence>